<feature type="compositionally biased region" description="Basic and acidic residues" evidence="1">
    <location>
        <begin position="176"/>
        <end position="195"/>
    </location>
</feature>
<evidence type="ECO:0000313" key="2">
    <source>
        <dbReference type="EMBL" id="SFE39055.1"/>
    </source>
</evidence>
<gene>
    <name evidence="2" type="ORF">SAMN04487819_112132</name>
</gene>
<keyword evidence="3" id="KW-1185">Reference proteome</keyword>
<protein>
    <submittedName>
        <fullName evidence="2">Uncharacterized protein</fullName>
    </submittedName>
</protein>
<feature type="compositionally biased region" description="Basic and acidic residues" evidence="1">
    <location>
        <begin position="202"/>
        <end position="216"/>
    </location>
</feature>
<evidence type="ECO:0000313" key="3">
    <source>
        <dbReference type="Proteomes" id="UP000198716"/>
    </source>
</evidence>
<feature type="compositionally biased region" description="Basic and acidic residues" evidence="1">
    <location>
        <begin position="73"/>
        <end position="88"/>
    </location>
</feature>
<dbReference type="AlphaFoldDB" id="A0A1I2A4T4"/>
<name>A0A1I2A4T4_9ACTN</name>
<dbReference type="EMBL" id="FOMZ01000012">
    <property type="protein sequence ID" value="SFE39055.1"/>
    <property type="molecule type" value="Genomic_DNA"/>
</dbReference>
<evidence type="ECO:0000256" key="1">
    <source>
        <dbReference type="SAM" id="MobiDB-lite"/>
    </source>
</evidence>
<reference evidence="3" key="1">
    <citation type="submission" date="2016-10" db="EMBL/GenBank/DDBJ databases">
        <authorList>
            <person name="Varghese N."/>
            <person name="Submissions S."/>
        </authorList>
    </citation>
    <scope>NUCLEOTIDE SEQUENCE [LARGE SCALE GENOMIC DNA]</scope>
    <source>
        <strain evidence="3">DSM 45004</strain>
    </source>
</reference>
<proteinExistence type="predicted"/>
<accession>A0A1I2A4T4</accession>
<organism evidence="2 3">
    <name type="scientific">Actinopolyspora alba</name>
    <dbReference type="NCBI Taxonomy" id="673379"/>
    <lineage>
        <taxon>Bacteria</taxon>
        <taxon>Bacillati</taxon>
        <taxon>Actinomycetota</taxon>
        <taxon>Actinomycetes</taxon>
        <taxon>Actinopolysporales</taxon>
        <taxon>Actinopolysporaceae</taxon>
        <taxon>Actinopolyspora</taxon>
        <taxon>Actinopolyspora alba group</taxon>
    </lineage>
</organism>
<dbReference type="Proteomes" id="UP000198716">
    <property type="component" value="Unassembled WGS sequence"/>
</dbReference>
<sequence>MGSPPPPHPAASGTDSDLDDVSLRICRSTSARTVVLTVSNVSLLGFESDCARHSRMCRGTHSSLRRTVLAERRADRAAPHDDPSHGTAEHSGPPLGAAEDTASGSEGPRAVPPRRNHLSDSVVTRETSPRNTTERIRTEPAGSRRTIPSEPDRSSVSATRKIKKHSVIEMTPCVEIEARTKPRTSTESEARDQRRSVSRISSHRESNNTRKHDPARPSRAAGNITRGATVPIKCPVTC</sequence>
<feature type="region of interest" description="Disordered" evidence="1">
    <location>
        <begin position="73"/>
        <end position="238"/>
    </location>
</feature>
<feature type="compositionally biased region" description="Polar residues" evidence="1">
    <location>
        <begin position="119"/>
        <end position="131"/>
    </location>
</feature>